<proteinExistence type="predicted"/>
<evidence type="ECO:0000256" key="2">
    <source>
        <dbReference type="SAM" id="SignalP"/>
    </source>
</evidence>
<sequence length="253" mass="26254">MGRSHAVSGALAWSVATSVPAIAGPLGVADLPLDIRLVGLGVAAGWALAPDADHARATISRSAPGASILTATAGRISGGHRHGMHSLLAVAVVWYLVPVLTAVRFPLPPLGTVSLAALLTLPALAFAAKATRTARSWPLAWAVAAVVTGLLIGLADGSWAWLRVAATLGYFVHIAGDALTTEGINWLWPLRIRAPRAVRRIPVLRRLWTSGGYAALPVLGSAGSWRETILYWLMSAATTALTAALLVSELLPA</sequence>
<evidence type="ECO:0000313" key="4">
    <source>
        <dbReference type="Proteomes" id="UP000241085"/>
    </source>
</evidence>
<reference evidence="3 4" key="1">
    <citation type="submission" date="2018-03" db="EMBL/GenBank/DDBJ databases">
        <title>Bacteriophage NCPPB3778 and a type I-E CRISPR drive the evolution of the US Biological Select Agent, Rathayibacter toxicus.</title>
        <authorList>
            <person name="Davis E.W.II."/>
            <person name="Tabima J.F."/>
            <person name="Weisberg A.J."/>
            <person name="Dantas Lopes L."/>
            <person name="Wiseman M.S."/>
            <person name="Wiseman M.S."/>
            <person name="Pupko T."/>
            <person name="Belcher M.S."/>
            <person name="Sechler A.J."/>
            <person name="Tancos M.A."/>
            <person name="Schroeder B.K."/>
            <person name="Murray T.D."/>
            <person name="Luster D.G."/>
            <person name="Schneider W.L."/>
            <person name="Rogers E."/>
            <person name="Andreote F.D."/>
            <person name="Grunwald N.J."/>
            <person name="Putnam M.L."/>
            <person name="Chang J.H."/>
        </authorList>
    </citation>
    <scope>NUCLEOTIDE SEQUENCE [LARGE SCALE GENOMIC DNA]</scope>
    <source>
        <strain evidence="3 4">DSM 15933</strain>
    </source>
</reference>
<keyword evidence="1" id="KW-1133">Transmembrane helix</keyword>
<keyword evidence="2" id="KW-0732">Signal</keyword>
<dbReference type="Proteomes" id="UP000241085">
    <property type="component" value="Unassembled WGS sequence"/>
</dbReference>
<dbReference type="Pfam" id="PF04307">
    <property type="entry name" value="YdjM"/>
    <property type="match status" value="1"/>
</dbReference>
<keyword evidence="1" id="KW-0472">Membrane</keyword>
<keyword evidence="3" id="KW-0378">Hydrolase</keyword>
<name>A0A2T4UWY7_9MICO</name>
<feature type="transmembrane region" description="Helical" evidence="1">
    <location>
        <begin position="109"/>
        <end position="127"/>
    </location>
</feature>
<feature type="signal peptide" evidence="2">
    <location>
        <begin position="1"/>
        <end position="23"/>
    </location>
</feature>
<gene>
    <name evidence="3" type="ORF">C1I63_15125</name>
</gene>
<organism evidence="3 4">
    <name type="scientific">Rathayibacter caricis DSM 15933</name>
    <dbReference type="NCBI Taxonomy" id="1328867"/>
    <lineage>
        <taxon>Bacteria</taxon>
        <taxon>Bacillati</taxon>
        <taxon>Actinomycetota</taxon>
        <taxon>Actinomycetes</taxon>
        <taxon>Micrococcales</taxon>
        <taxon>Microbacteriaceae</taxon>
        <taxon>Rathayibacter</taxon>
    </lineage>
</organism>
<evidence type="ECO:0000256" key="1">
    <source>
        <dbReference type="SAM" id="Phobius"/>
    </source>
</evidence>
<dbReference type="AlphaFoldDB" id="A0A2T4UWY7"/>
<dbReference type="InterPro" id="IPR007404">
    <property type="entry name" value="YdjM-like"/>
</dbReference>
<keyword evidence="4" id="KW-1185">Reference proteome</keyword>
<evidence type="ECO:0000313" key="3">
    <source>
        <dbReference type="EMBL" id="PTL74038.1"/>
    </source>
</evidence>
<dbReference type="RefSeq" id="WP_107575306.1">
    <property type="nucleotide sequence ID" value="NZ_PZPL01000001.1"/>
</dbReference>
<comment type="caution">
    <text evidence="3">The sequence shown here is derived from an EMBL/GenBank/DDBJ whole genome shotgun (WGS) entry which is preliminary data.</text>
</comment>
<dbReference type="GO" id="GO:0016787">
    <property type="term" value="F:hydrolase activity"/>
    <property type="evidence" value="ECO:0007669"/>
    <property type="project" value="UniProtKB-KW"/>
</dbReference>
<accession>A0A2T4UWY7</accession>
<feature type="transmembrane region" description="Helical" evidence="1">
    <location>
        <begin position="139"/>
        <end position="162"/>
    </location>
</feature>
<keyword evidence="1" id="KW-0812">Transmembrane</keyword>
<feature type="transmembrane region" description="Helical" evidence="1">
    <location>
        <begin position="231"/>
        <end position="251"/>
    </location>
</feature>
<protein>
    <submittedName>
        <fullName evidence="3">Hydrolase</fullName>
    </submittedName>
</protein>
<feature type="chain" id="PRO_5039647605" evidence="2">
    <location>
        <begin position="24"/>
        <end position="253"/>
    </location>
</feature>
<dbReference type="EMBL" id="PZPL01000001">
    <property type="protein sequence ID" value="PTL74038.1"/>
    <property type="molecule type" value="Genomic_DNA"/>
</dbReference>